<feature type="compositionally biased region" description="Basic and acidic residues" evidence="1">
    <location>
        <begin position="40"/>
        <end position="68"/>
    </location>
</feature>
<feature type="compositionally biased region" description="Basic and acidic residues" evidence="1">
    <location>
        <begin position="459"/>
        <end position="473"/>
    </location>
</feature>
<gene>
    <name evidence="2" type="ORF">BPAE_0343g00060</name>
</gene>
<feature type="compositionally biased region" description="Low complexity" evidence="1">
    <location>
        <begin position="825"/>
        <end position="835"/>
    </location>
</feature>
<feature type="region of interest" description="Disordered" evidence="1">
    <location>
        <begin position="776"/>
        <end position="908"/>
    </location>
</feature>
<dbReference type="PANTHER" id="PTHR38703:SF1">
    <property type="entry name" value="ALLERGEN"/>
    <property type="match status" value="1"/>
</dbReference>
<organism evidence="2 3">
    <name type="scientific">Botrytis paeoniae</name>
    <dbReference type="NCBI Taxonomy" id="278948"/>
    <lineage>
        <taxon>Eukaryota</taxon>
        <taxon>Fungi</taxon>
        <taxon>Dikarya</taxon>
        <taxon>Ascomycota</taxon>
        <taxon>Pezizomycotina</taxon>
        <taxon>Leotiomycetes</taxon>
        <taxon>Helotiales</taxon>
        <taxon>Sclerotiniaceae</taxon>
        <taxon>Botrytis</taxon>
    </lineage>
</organism>
<dbReference type="PANTHER" id="PTHR38703">
    <property type="entry name" value="CHROMOSOME 8, WHOLE GENOME SHOTGUN SEQUENCE"/>
    <property type="match status" value="1"/>
</dbReference>
<feature type="compositionally biased region" description="Basic and acidic residues" evidence="1">
    <location>
        <begin position="1"/>
        <end position="10"/>
    </location>
</feature>
<evidence type="ECO:0000256" key="1">
    <source>
        <dbReference type="SAM" id="MobiDB-lite"/>
    </source>
</evidence>
<dbReference type="EMBL" id="PQXI01000341">
    <property type="protein sequence ID" value="TGO19361.1"/>
    <property type="molecule type" value="Genomic_DNA"/>
</dbReference>
<reference evidence="2 3" key="1">
    <citation type="submission" date="2017-12" db="EMBL/GenBank/DDBJ databases">
        <title>Comparative genomics of Botrytis spp.</title>
        <authorList>
            <person name="Valero-Jimenez C.A."/>
            <person name="Tapia P."/>
            <person name="Veloso J."/>
            <person name="Silva-Moreno E."/>
            <person name="Staats M."/>
            <person name="Valdes J.H."/>
            <person name="Van Kan J.A.L."/>
        </authorList>
    </citation>
    <scope>NUCLEOTIDE SEQUENCE [LARGE SCALE GENOMIC DNA]</scope>
    <source>
        <strain evidence="2 3">Bp0003</strain>
    </source>
</reference>
<feature type="region of interest" description="Disordered" evidence="1">
    <location>
        <begin position="1"/>
        <end position="77"/>
    </location>
</feature>
<dbReference type="AlphaFoldDB" id="A0A4Z1FD70"/>
<feature type="region of interest" description="Disordered" evidence="1">
    <location>
        <begin position="89"/>
        <end position="115"/>
    </location>
</feature>
<feature type="compositionally biased region" description="Basic and acidic residues" evidence="1">
    <location>
        <begin position="893"/>
        <end position="902"/>
    </location>
</feature>
<feature type="compositionally biased region" description="Basic and acidic residues" evidence="1">
    <location>
        <begin position="405"/>
        <end position="415"/>
    </location>
</feature>
<sequence length="908" mass="101319">MASRIKDWILKRSSSKNDAQDLRGNQCQKAKSSDSPVTDTKFRHQLSIDDVPKSSKACDNDDSREETSRSGGKTCTQCESAEAPIAPECRQDTTKSKEHGEKCRTATADGDTQDWGREFSSRMISGFVRRSPPFLRRKKSNVLRSRPRPISVECPDSIHTLRKLPNLAYSLKAYESLPMPVQSVQNHKRQSSHSSNSYIDVLDAHDNLKGGRDNSRNRAMAAGVRIYGEDVANRNLAMENSPADPSNPQYSYLRSRYYGAAETEGSKHSRPRLPEFIPKDDDTKTSQQDPSSYIQSVSESLFSLTRSPPETILGSAEYACPTSTCHIKDGTASDSHATNFDRHQGDLETLPYIFEATHYTSSIREARRRAFVFTQSHPIHSVSHREASNIINSSSSTFPMKETLRANSVRDRDTSHSTSTTTSARHNHDLSSENGVSGNVSDRTPRSMPSPSKYTPFPTDKKVETKGNGDDMHVNGTKFPVADGQKHASSSMPDHFGMNGSYLIGERAEPIGLEGVVDLNNTVDTTVHEKVAPAVVHEHILPTSHEIITKEIHREIHQHHWYHRVLPVIDTEVLPAKHYVYGDDGDTLVRIPESMVRGHTITGTYSRNWSIVHHPSQAPAEDPFNSPLFGVEPELPNTKYTTYFQPDSKGGLQWSHVPGEPLKVMEREYITAEGFPRKETWWRYPPVMATAAQEAGLTVPMYWNHVPAGKEQTVTQAPVSTLKKEKKIKELRDLEHAQAAEYNSTDHIETNMQKLREQKLYDGLSDSDSKHARELNGMQSRLVPRKPVANQQTYERPPTRDSGYGGLDGSPSSAGRGPSHYRDTSGSSVSSLLGRVRGEDGIKSTPVDGEATKYLQRMREKRRSSGASSGTTSRSWGRRSDDFQKGPNFTLPERPKKPEHHFGAPTAL</sequence>
<evidence type="ECO:0000313" key="2">
    <source>
        <dbReference type="EMBL" id="TGO19361.1"/>
    </source>
</evidence>
<dbReference type="Proteomes" id="UP000297910">
    <property type="component" value="Unassembled WGS sequence"/>
</dbReference>
<evidence type="ECO:0000313" key="3">
    <source>
        <dbReference type="Proteomes" id="UP000297910"/>
    </source>
</evidence>
<feature type="compositionally biased region" description="Polar residues" evidence="1">
    <location>
        <begin position="23"/>
        <end position="38"/>
    </location>
</feature>
<protein>
    <submittedName>
        <fullName evidence="2">Uncharacterized protein</fullName>
    </submittedName>
</protein>
<feature type="compositionally biased region" description="Low complexity" evidence="1">
    <location>
        <begin position="865"/>
        <end position="875"/>
    </location>
</feature>
<feature type="region of interest" description="Disordered" evidence="1">
    <location>
        <begin position="261"/>
        <end position="293"/>
    </location>
</feature>
<name>A0A4Z1FD70_9HELO</name>
<comment type="caution">
    <text evidence="2">The sequence shown here is derived from an EMBL/GenBank/DDBJ whole genome shotgun (WGS) entry which is preliminary data.</text>
</comment>
<accession>A0A4Z1FD70</accession>
<proteinExistence type="predicted"/>
<feature type="compositionally biased region" description="Basic and acidic residues" evidence="1">
    <location>
        <begin position="89"/>
        <end position="104"/>
    </location>
</feature>
<feature type="compositionally biased region" description="Polar residues" evidence="1">
    <location>
        <begin position="432"/>
        <end position="453"/>
    </location>
</feature>
<feature type="region of interest" description="Disordered" evidence="1">
    <location>
        <begin position="405"/>
        <end position="475"/>
    </location>
</feature>
<keyword evidence="3" id="KW-1185">Reference proteome</keyword>